<dbReference type="RefSeq" id="WP_110169590.1">
    <property type="nucleotide sequence ID" value="NZ_CP015136.1"/>
</dbReference>
<dbReference type="Gene3D" id="1.20.5.1930">
    <property type="match status" value="1"/>
</dbReference>
<evidence type="ECO:0000259" key="9">
    <source>
        <dbReference type="PROSITE" id="PS50109"/>
    </source>
</evidence>
<dbReference type="SMART" id="SM00387">
    <property type="entry name" value="HATPase_c"/>
    <property type="match status" value="1"/>
</dbReference>
<evidence type="ECO:0000313" key="11">
    <source>
        <dbReference type="Proteomes" id="UP000076079"/>
    </source>
</evidence>
<dbReference type="Pfam" id="PF02518">
    <property type="entry name" value="HATPase_c"/>
    <property type="match status" value="1"/>
</dbReference>
<gene>
    <name evidence="10" type="primary">liaS_2</name>
    <name evidence="10" type="ORF">LuPra_00842</name>
</gene>
<dbReference type="InterPro" id="IPR005467">
    <property type="entry name" value="His_kinase_dom"/>
</dbReference>
<dbReference type="Pfam" id="PF07494">
    <property type="entry name" value="Reg_prop"/>
    <property type="match status" value="3"/>
</dbReference>
<name>A0A143PGX3_LUTPR</name>
<dbReference type="Gene3D" id="2.60.40.10">
    <property type="entry name" value="Immunoglobulins"/>
    <property type="match status" value="1"/>
</dbReference>
<organism evidence="10 11">
    <name type="scientific">Luteitalea pratensis</name>
    <dbReference type="NCBI Taxonomy" id="1855912"/>
    <lineage>
        <taxon>Bacteria</taxon>
        <taxon>Pseudomonadati</taxon>
        <taxon>Acidobacteriota</taxon>
        <taxon>Vicinamibacteria</taxon>
        <taxon>Vicinamibacterales</taxon>
        <taxon>Vicinamibacteraceae</taxon>
        <taxon>Luteitalea</taxon>
    </lineage>
</organism>
<keyword evidence="3" id="KW-0597">Phosphoprotein</keyword>
<dbReference type="PATRIC" id="fig|1813736.3.peg.878"/>
<evidence type="ECO:0000313" key="10">
    <source>
        <dbReference type="EMBL" id="AMY07666.1"/>
    </source>
</evidence>
<keyword evidence="7" id="KW-0067">ATP-binding</keyword>
<dbReference type="Pfam" id="PF07730">
    <property type="entry name" value="HisKA_3"/>
    <property type="match status" value="1"/>
</dbReference>
<dbReference type="InterPro" id="IPR050482">
    <property type="entry name" value="Sensor_HK_TwoCompSys"/>
</dbReference>
<accession>A0A143PGX3</accession>
<proteinExistence type="predicted"/>
<dbReference type="InterPro" id="IPR015943">
    <property type="entry name" value="WD40/YVTN_repeat-like_dom_sf"/>
</dbReference>
<dbReference type="GO" id="GO:0016020">
    <property type="term" value="C:membrane"/>
    <property type="evidence" value="ECO:0007669"/>
    <property type="project" value="InterPro"/>
</dbReference>
<evidence type="ECO:0000256" key="8">
    <source>
        <dbReference type="ARBA" id="ARBA00023012"/>
    </source>
</evidence>
<keyword evidence="4 10" id="KW-0808">Transferase</keyword>
<dbReference type="InterPro" id="IPR011110">
    <property type="entry name" value="Reg_prop"/>
</dbReference>
<keyword evidence="8" id="KW-0902">Two-component regulatory system</keyword>
<comment type="catalytic activity">
    <reaction evidence="1">
        <text>ATP + protein L-histidine = ADP + protein N-phospho-L-histidine.</text>
        <dbReference type="EC" id="2.7.13.3"/>
    </reaction>
</comment>
<dbReference type="InterPro" id="IPR011123">
    <property type="entry name" value="Y_Y_Y"/>
</dbReference>
<dbReference type="PANTHER" id="PTHR24421:SF10">
    <property type="entry name" value="NITRATE_NITRITE SENSOR PROTEIN NARQ"/>
    <property type="match status" value="1"/>
</dbReference>
<dbReference type="Gene3D" id="2.130.10.10">
    <property type="entry name" value="YVTN repeat-like/Quinoprotein amine dehydrogenase"/>
    <property type="match status" value="4"/>
</dbReference>
<dbReference type="InterPro" id="IPR013783">
    <property type="entry name" value="Ig-like_fold"/>
</dbReference>
<keyword evidence="11" id="KW-1185">Reference proteome</keyword>
<dbReference type="Proteomes" id="UP000076079">
    <property type="component" value="Chromosome"/>
</dbReference>
<keyword evidence="6 10" id="KW-0418">Kinase</keyword>
<reference evidence="10 11" key="1">
    <citation type="journal article" date="2016" name="Genome Announc.">
        <title>First Complete Genome Sequence of a Subdivision 6 Acidobacterium Strain.</title>
        <authorList>
            <person name="Huang S."/>
            <person name="Vieira S."/>
            <person name="Bunk B."/>
            <person name="Riedel T."/>
            <person name="Sproer C."/>
            <person name="Overmann J."/>
        </authorList>
    </citation>
    <scope>NUCLEOTIDE SEQUENCE [LARGE SCALE GENOMIC DNA]</scope>
    <source>
        <strain evidence="11">DSM 100886 HEG_-6_39</strain>
    </source>
</reference>
<dbReference type="InterPro" id="IPR036890">
    <property type="entry name" value="HATPase_C_sf"/>
</dbReference>
<dbReference type="InterPro" id="IPR003594">
    <property type="entry name" value="HATPase_dom"/>
</dbReference>
<keyword evidence="5" id="KW-0547">Nucleotide-binding</keyword>
<dbReference type="SUPFAM" id="SSF55874">
    <property type="entry name" value="ATPase domain of HSP90 chaperone/DNA topoisomerase II/histidine kinase"/>
    <property type="match status" value="1"/>
</dbReference>
<evidence type="ECO:0000256" key="2">
    <source>
        <dbReference type="ARBA" id="ARBA00012438"/>
    </source>
</evidence>
<dbReference type="STRING" id="1855912.LuPra_00842"/>
<evidence type="ECO:0000256" key="1">
    <source>
        <dbReference type="ARBA" id="ARBA00000085"/>
    </source>
</evidence>
<dbReference type="InterPro" id="IPR011712">
    <property type="entry name" value="Sig_transdc_His_kin_sub3_dim/P"/>
</dbReference>
<evidence type="ECO:0000256" key="6">
    <source>
        <dbReference type="ARBA" id="ARBA00022777"/>
    </source>
</evidence>
<dbReference type="Pfam" id="PF07495">
    <property type="entry name" value="Y_Y_Y"/>
    <property type="match status" value="1"/>
</dbReference>
<feature type="domain" description="Histidine kinase" evidence="9">
    <location>
        <begin position="851"/>
        <end position="1042"/>
    </location>
</feature>
<dbReference type="AlphaFoldDB" id="A0A143PGX3"/>
<dbReference type="KEGG" id="abac:LuPra_00842"/>
<dbReference type="EMBL" id="CP015136">
    <property type="protein sequence ID" value="AMY07666.1"/>
    <property type="molecule type" value="Genomic_DNA"/>
</dbReference>
<reference evidence="11" key="2">
    <citation type="submission" date="2016-04" db="EMBL/GenBank/DDBJ databases">
        <title>First Complete Genome Sequence of a Subdivision 6 Acidobacterium.</title>
        <authorList>
            <person name="Huang S."/>
            <person name="Vieira S."/>
            <person name="Bunk B."/>
            <person name="Riedel T."/>
            <person name="Sproeer C."/>
            <person name="Overmann J."/>
        </authorList>
    </citation>
    <scope>NUCLEOTIDE SEQUENCE [LARGE SCALE GENOMIC DNA]</scope>
    <source>
        <strain evidence="11">DSM 100886 HEG_-6_39</strain>
    </source>
</reference>
<dbReference type="SUPFAM" id="SSF63829">
    <property type="entry name" value="Calcium-dependent phosphotriesterase"/>
    <property type="match status" value="3"/>
</dbReference>
<dbReference type="GO" id="GO:0046983">
    <property type="term" value="F:protein dimerization activity"/>
    <property type="evidence" value="ECO:0007669"/>
    <property type="project" value="InterPro"/>
</dbReference>
<protein>
    <recommendedName>
        <fullName evidence="2">histidine kinase</fullName>
        <ecNumber evidence="2">2.7.13.3</ecNumber>
    </recommendedName>
</protein>
<evidence type="ECO:0000256" key="4">
    <source>
        <dbReference type="ARBA" id="ARBA00022679"/>
    </source>
</evidence>
<dbReference type="GO" id="GO:0000155">
    <property type="term" value="F:phosphorelay sensor kinase activity"/>
    <property type="evidence" value="ECO:0007669"/>
    <property type="project" value="InterPro"/>
</dbReference>
<dbReference type="PANTHER" id="PTHR24421">
    <property type="entry name" value="NITRATE/NITRITE SENSOR PROTEIN NARX-RELATED"/>
    <property type="match status" value="1"/>
</dbReference>
<dbReference type="GO" id="GO:0005524">
    <property type="term" value="F:ATP binding"/>
    <property type="evidence" value="ECO:0007669"/>
    <property type="project" value="UniProtKB-KW"/>
</dbReference>
<evidence type="ECO:0000256" key="7">
    <source>
        <dbReference type="ARBA" id="ARBA00022840"/>
    </source>
</evidence>
<evidence type="ECO:0000256" key="3">
    <source>
        <dbReference type="ARBA" id="ARBA00022553"/>
    </source>
</evidence>
<dbReference type="EC" id="2.7.13.3" evidence="2"/>
<evidence type="ECO:0000256" key="5">
    <source>
        <dbReference type="ARBA" id="ARBA00022741"/>
    </source>
</evidence>
<sequence length="1042" mass="111820">MQRGTRARIVGVAIAIAASAAVALRAERVPFLVYNVSQGLAHDRIRCVLADSVGFLWLCTADGLSRFDGRRFINYGSAHGLPHPEVSAIVEAGAGVYWVGTVGGLARLGPDSSGSSAVAPGGRHMGTAGGHAPRAVPFTAVSLGSATDNHVSALQVDRGGRMWVGTAGGLFVLERPLADPRVRRVEPDGPTVSFGQVRALAEGPDGTLWIGTLAGLFRRLPDGRIVRDPIVAPTDEVRRLLIDRSGRMWASSLHGLILAVPAPLGASSSPLPPMSLLPRCRAASSASSLPSLPGEACQFDALVRSPATVRSLWEGYDGHVWIGTTRGLIEFDGDIRTYSTRHGLSDDTVTAVAEDRAGQLWVGTDAGGVARLMRNGFVSFSEADGLRHGYVTSISQSRTGRLRASGGWPVLNEFDGKRFWSGEFSIPGQVNAGGLYDVFEDHTGDVWVGTPNGLLRFPARASVAQFASAKPTGRYSAANGLPAARVAPVFEDSRGDLWMTAHLGADGRAVRWERSTGHFYQYPETHARLGAVRDQVFAEDGARTVWLGSSRGLARFHNGRFNDVALGVVNSTIAVTALHRDQRGRLWVATRGHGLYRSDDPAAGRPSFTAYTVADGLSSGTIWCLTDDRAGDLYAGTARGVDRLHTESGHITRYSVADGLAGSEVITAFRASDGTLWFGTFEGISRLTVRPPVAREPPTAWIGDLRIRGVAQPLGLLGQSQVVMRTFAPEQNHVQIDYFGLSSAPGAQLTYQYRLEGRGTGWTAPSPERSVTFAELAPGSYRFLVRAIGEAGDASTRPASVTFTILAPIWQRGWFLATLALIAMASAYAIHRSRITRLLEMERLRTRIASDLHDDVGSSLTQISILSEIVRTRLIHPGDLIADALLRIGTLSRESVDSMSDIVWAIDPARDTPAHLLQRMRRVAYELLGSAGIQLEFTSFGDASPRLAADVRRHVFLMFKEILNNTVRHGGATVVHVEVTVAVRQVRVVVTDDGRGFNAAAAAEGQGLRSLERRATSLGGLLQVTSSPGRGTRVIFTVPVVH</sequence>
<dbReference type="PROSITE" id="PS50109">
    <property type="entry name" value="HIS_KIN"/>
    <property type="match status" value="1"/>
</dbReference>
<dbReference type="Gene3D" id="3.30.565.10">
    <property type="entry name" value="Histidine kinase-like ATPase, C-terminal domain"/>
    <property type="match status" value="1"/>
</dbReference>
<dbReference type="OrthoDB" id="176203at2"/>